<feature type="transmembrane region" description="Helical" evidence="10">
    <location>
        <begin position="273"/>
        <end position="294"/>
    </location>
</feature>
<evidence type="ECO:0000256" key="1">
    <source>
        <dbReference type="ARBA" id="ARBA00004370"/>
    </source>
</evidence>
<dbReference type="Pfam" id="PF13041">
    <property type="entry name" value="PPR_2"/>
    <property type="match status" value="1"/>
</dbReference>
<keyword evidence="8 10" id="KW-0472">Membrane</keyword>
<dbReference type="Gene3D" id="1.20.1250.20">
    <property type="entry name" value="MFS general substrate transporter like domains"/>
    <property type="match status" value="2"/>
</dbReference>
<evidence type="ECO:0000256" key="4">
    <source>
        <dbReference type="ARBA" id="ARBA00022597"/>
    </source>
</evidence>
<dbReference type="GO" id="GO:0022857">
    <property type="term" value="F:transmembrane transporter activity"/>
    <property type="evidence" value="ECO:0007669"/>
    <property type="project" value="InterPro"/>
</dbReference>
<keyword evidence="6" id="KW-0677">Repeat</keyword>
<dbReference type="NCBIfam" id="TIGR00756">
    <property type="entry name" value="PPR"/>
    <property type="match status" value="3"/>
</dbReference>
<dbReference type="Pfam" id="PF13812">
    <property type="entry name" value="PPR_3"/>
    <property type="match status" value="1"/>
</dbReference>
<organism evidence="11 12">
    <name type="scientific">Rubroshorea leprosula</name>
    <dbReference type="NCBI Taxonomy" id="152421"/>
    <lineage>
        <taxon>Eukaryota</taxon>
        <taxon>Viridiplantae</taxon>
        <taxon>Streptophyta</taxon>
        <taxon>Embryophyta</taxon>
        <taxon>Tracheophyta</taxon>
        <taxon>Spermatophyta</taxon>
        <taxon>Magnoliopsida</taxon>
        <taxon>eudicotyledons</taxon>
        <taxon>Gunneridae</taxon>
        <taxon>Pentapetalae</taxon>
        <taxon>rosids</taxon>
        <taxon>malvids</taxon>
        <taxon>Malvales</taxon>
        <taxon>Dipterocarpaceae</taxon>
        <taxon>Rubroshorea</taxon>
    </lineage>
</organism>
<reference evidence="11 12" key="1">
    <citation type="journal article" date="2021" name="Commun. Biol.">
        <title>The genome of Shorea leprosula (Dipterocarpaceae) highlights the ecological relevance of drought in aseasonal tropical rainforests.</title>
        <authorList>
            <person name="Ng K.K.S."/>
            <person name="Kobayashi M.J."/>
            <person name="Fawcett J.A."/>
            <person name="Hatakeyama M."/>
            <person name="Paape T."/>
            <person name="Ng C.H."/>
            <person name="Ang C.C."/>
            <person name="Tnah L.H."/>
            <person name="Lee C.T."/>
            <person name="Nishiyama T."/>
            <person name="Sese J."/>
            <person name="O'Brien M.J."/>
            <person name="Copetti D."/>
            <person name="Mohd Noor M.I."/>
            <person name="Ong R.C."/>
            <person name="Putra M."/>
            <person name="Sireger I.Z."/>
            <person name="Indrioko S."/>
            <person name="Kosugi Y."/>
            <person name="Izuno A."/>
            <person name="Isagi Y."/>
            <person name="Lee S.L."/>
            <person name="Shimizu K.K."/>
        </authorList>
    </citation>
    <scope>NUCLEOTIDE SEQUENCE [LARGE SCALE GENOMIC DNA]</scope>
    <source>
        <strain evidence="11">214</strain>
    </source>
</reference>
<dbReference type="PANTHER" id="PTHR48021:SF25">
    <property type="entry name" value="SUGAR TRANSPORTER ERD6-LIKE 5"/>
    <property type="match status" value="1"/>
</dbReference>
<comment type="similarity">
    <text evidence="3">Belongs to the major facilitator superfamily. Sugar transporter (TC 2.A.1.1) family.</text>
</comment>
<dbReference type="InterPro" id="IPR050549">
    <property type="entry name" value="MFS_Trehalose_Transporter"/>
</dbReference>
<feature type="repeat" description="PPR" evidence="9">
    <location>
        <begin position="134"/>
        <end position="169"/>
    </location>
</feature>
<evidence type="ECO:0000313" key="12">
    <source>
        <dbReference type="Proteomes" id="UP001054252"/>
    </source>
</evidence>
<keyword evidence="4" id="KW-0813">Transport</keyword>
<comment type="similarity">
    <text evidence="2">Belongs to the PPR family. P subfamily.</text>
</comment>
<keyword evidence="4" id="KW-0762">Sugar transport</keyword>
<evidence type="ECO:0000256" key="2">
    <source>
        <dbReference type="ARBA" id="ARBA00007626"/>
    </source>
</evidence>
<dbReference type="Gene3D" id="1.25.40.10">
    <property type="entry name" value="Tetratricopeptide repeat domain"/>
    <property type="match status" value="2"/>
</dbReference>
<evidence type="ECO:0000256" key="10">
    <source>
        <dbReference type="SAM" id="Phobius"/>
    </source>
</evidence>
<feature type="repeat" description="PPR" evidence="9">
    <location>
        <begin position="205"/>
        <end position="239"/>
    </location>
</feature>
<feature type="repeat" description="PPR" evidence="9">
    <location>
        <begin position="170"/>
        <end position="204"/>
    </location>
</feature>
<comment type="caution">
    <text evidence="11">The sequence shown here is derived from an EMBL/GenBank/DDBJ whole genome shotgun (WGS) entry which is preliminary data.</text>
</comment>
<feature type="transmembrane region" description="Helical" evidence="10">
    <location>
        <begin position="403"/>
        <end position="428"/>
    </location>
</feature>
<accession>A0AAV5K929</accession>
<feature type="transmembrane region" description="Helical" evidence="10">
    <location>
        <begin position="448"/>
        <end position="467"/>
    </location>
</feature>
<feature type="repeat" description="PPR" evidence="9">
    <location>
        <begin position="99"/>
        <end position="133"/>
    </location>
</feature>
<dbReference type="PROSITE" id="PS51375">
    <property type="entry name" value="PPR"/>
    <property type="match status" value="4"/>
</dbReference>
<dbReference type="GO" id="GO:0016020">
    <property type="term" value="C:membrane"/>
    <property type="evidence" value="ECO:0007669"/>
    <property type="project" value="UniProtKB-SubCell"/>
</dbReference>
<proteinExistence type="inferred from homology"/>
<evidence type="ECO:0000256" key="8">
    <source>
        <dbReference type="ARBA" id="ARBA00023136"/>
    </source>
</evidence>
<keyword evidence="5 10" id="KW-0812">Transmembrane</keyword>
<comment type="subcellular location">
    <subcellularLocation>
        <location evidence="1">Membrane</location>
    </subcellularLocation>
</comment>
<keyword evidence="12" id="KW-1185">Reference proteome</keyword>
<evidence type="ECO:0000256" key="3">
    <source>
        <dbReference type="ARBA" id="ARBA00010992"/>
    </source>
</evidence>
<dbReference type="InterPro" id="IPR011990">
    <property type="entry name" value="TPR-like_helical_dom_sf"/>
</dbReference>
<evidence type="ECO:0000256" key="7">
    <source>
        <dbReference type="ARBA" id="ARBA00022989"/>
    </source>
</evidence>
<dbReference type="Proteomes" id="UP001054252">
    <property type="component" value="Unassembled WGS sequence"/>
</dbReference>
<evidence type="ECO:0000256" key="9">
    <source>
        <dbReference type="PROSITE-ProRule" id="PRU00708"/>
    </source>
</evidence>
<dbReference type="EMBL" id="BPVZ01000055">
    <property type="protein sequence ID" value="GKV20579.1"/>
    <property type="molecule type" value="Genomic_DNA"/>
</dbReference>
<feature type="transmembrane region" description="Helical" evidence="10">
    <location>
        <begin position="241"/>
        <end position="261"/>
    </location>
</feature>
<evidence type="ECO:0000256" key="5">
    <source>
        <dbReference type="ARBA" id="ARBA00022692"/>
    </source>
</evidence>
<dbReference type="PANTHER" id="PTHR48021">
    <property type="match status" value="1"/>
</dbReference>
<dbReference type="Pfam" id="PF00083">
    <property type="entry name" value="Sugar_tr"/>
    <property type="match status" value="1"/>
</dbReference>
<name>A0AAV5K929_9ROSI</name>
<dbReference type="SUPFAM" id="SSF103473">
    <property type="entry name" value="MFS general substrate transporter"/>
    <property type="match status" value="2"/>
</dbReference>
<sequence>MLDSIVEQQLHSLHDFFDSNKFMLLEVDIFSLLKALAHSGNWKRALLFFEWVVLNLKSSNVKIDNQVVELMVRILGRESQHSIASKLLDVIPLEDYSLDVRAYTTILHVYSRTSKYKRVISVFERMKETGLSPTLVTYNVMLDVYGKIEGLLNEAKGFFAKLKSQGYVPGTVTYNAMLQLFGKAGIYSEALSVLKEMEDNNCPADSVTYNELVAAYVRAGFYKEGAALIGTMMHKRVMPNAVTYTTAMGISEILCIIGWLAESLSKNILWLDLGRFLVGCGIGLLSYMVPVYVAEITSKDVRGLFTSLHQICILHCEFRHHFLNDLTYGVMPCLLHLIGLAFIPESPRWLAKTSRMEEFEATLQQLRGRHADISQEAEDIKEYTEYLQSISNDGIRNLFQQKYVYSVIIFSINIKVSAGSLVTLVSWFGSWVTAYTFTFLFEWSSAGTFFIFAGICAAGTFFIAKLVPETKGRALEEIQNSMTSQEYLN</sequence>
<dbReference type="FunFam" id="1.25.40.10:FF:000530">
    <property type="entry name" value="Pentatricopeptide repeat-containing protein At1g74850, chloroplastic"/>
    <property type="match status" value="1"/>
</dbReference>
<protein>
    <submittedName>
        <fullName evidence="11">Uncharacterized protein</fullName>
    </submittedName>
</protein>
<keyword evidence="7 10" id="KW-1133">Transmembrane helix</keyword>
<dbReference type="InterPro" id="IPR002885">
    <property type="entry name" value="PPR_rpt"/>
</dbReference>
<dbReference type="AlphaFoldDB" id="A0AAV5K929"/>
<evidence type="ECO:0000256" key="6">
    <source>
        <dbReference type="ARBA" id="ARBA00022737"/>
    </source>
</evidence>
<gene>
    <name evidence="11" type="ORF">SLEP1_g30678</name>
</gene>
<dbReference type="InterPro" id="IPR005828">
    <property type="entry name" value="MFS_sugar_transport-like"/>
</dbReference>
<evidence type="ECO:0000313" key="11">
    <source>
        <dbReference type="EMBL" id="GKV20579.1"/>
    </source>
</evidence>
<dbReference type="InterPro" id="IPR036259">
    <property type="entry name" value="MFS_trans_sf"/>
</dbReference>